<evidence type="ECO:0000313" key="2">
    <source>
        <dbReference type="EMBL" id="MBL0385220.1"/>
    </source>
</evidence>
<keyword evidence="3" id="KW-1185">Reference proteome</keyword>
<dbReference type="Proteomes" id="UP000602284">
    <property type="component" value="Unassembled WGS sequence"/>
</dbReference>
<comment type="caution">
    <text evidence="2">The sequence shown here is derived from an EMBL/GenBank/DDBJ whole genome shotgun (WGS) entry which is preliminary data.</text>
</comment>
<evidence type="ECO:0000313" key="3">
    <source>
        <dbReference type="Proteomes" id="UP000602284"/>
    </source>
</evidence>
<organism evidence="2 3">
    <name type="scientific">Tumebacillus amylolyticus</name>
    <dbReference type="NCBI Taxonomy" id="2801339"/>
    <lineage>
        <taxon>Bacteria</taxon>
        <taxon>Bacillati</taxon>
        <taxon>Bacillota</taxon>
        <taxon>Bacilli</taxon>
        <taxon>Bacillales</taxon>
        <taxon>Alicyclobacillaceae</taxon>
        <taxon>Tumebacillus</taxon>
    </lineage>
</organism>
<name>A0ABS1J4V7_9BACL</name>
<proteinExistence type="predicted"/>
<reference evidence="2 3" key="1">
    <citation type="submission" date="2021-01" db="EMBL/GenBank/DDBJ databases">
        <title>Tumebacillus sp. strain ITR2 16S ribosomal RNA gene Genome sequencing and assembly.</title>
        <authorList>
            <person name="Kang M."/>
        </authorList>
    </citation>
    <scope>NUCLEOTIDE SEQUENCE [LARGE SCALE GENOMIC DNA]</scope>
    <source>
        <strain evidence="2 3">ITR2</strain>
    </source>
</reference>
<evidence type="ECO:0000259" key="1">
    <source>
        <dbReference type="Pfam" id="PF18843"/>
    </source>
</evidence>
<sequence length="90" mass="10709">MIKTTKFKGVRVQFTRDRIEEDDRDLDKFYYEIQHDDERTYLPIKLETQVTQDFWGTMIADEEIEFNNGDFHSLTEDLGLKIAKAFGLVE</sequence>
<gene>
    <name evidence="2" type="ORF">JJB07_01060</name>
</gene>
<feature type="domain" description="Large polyvalent protein associated" evidence="1">
    <location>
        <begin position="6"/>
        <end position="80"/>
    </location>
</feature>
<protein>
    <recommendedName>
        <fullName evidence="1">Large polyvalent protein associated domain-containing protein</fullName>
    </recommendedName>
</protein>
<dbReference type="EMBL" id="JAEQNB010000001">
    <property type="protein sequence ID" value="MBL0385220.1"/>
    <property type="molecule type" value="Genomic_DNA"/>
</dbReference>
<accession>A0ABS1J4V7</accession>
<dbReference type="RefSeq" id="WP_201630391.1">
    <property type="nucleotide sequence ID" value="NZ_JAEQNB010000001.1"/>
</dbReference>
<dbReference type="InterPro" id="IPR040809">
    <property type="entry name" value="LPD28"/>
</dbReference>
<dbReference type="Pfam" id="PF18843">
    <property type="entry name" value="LPD28"/>
    <property type="match status" value="1"/>
</dbReference>